<dbReference type="Proteomes" id="UP000770015">
    <property type="component" value="Unassembled WGS sequence"/>
</dbReference>
<dbReference type="PROSITE" id="PS00061">
    <property type="entry name" value="ADH_SHORT"/>
    <property type="match status" value="1"/>
</dbReference>
<dbReference type="InterPro" id="IPR002347">
    <property type="entry name" value="SDR_fam"/>
</dbReference>
<dbReference type="InterPro" id="IPR020904">
    <property type="entry name" value="Sc_DH/Rdtase_CS"/>
</dbReference>
<evidence type="ECO:0008006" key="7">
    <source>
        <dbReference type="Google" id="ProtNLM"/>
    </source>
</evidence>
<dbReference type="InterPro" id="IPR036291">
    <property type="entry name" value="NAD(P)-bd_dom_sf"/>
</dbReference>
<keyword evidence="3" id="KW-0560">Oxidoreductase</keyword>
<protein>
    <recommendedName>
        <fullName evidence="7">NAD(P)-binding protein</fullName>
    </recommendedName>
</protein>
<evidence type="ECO:0000313" key="6">
    <source>
        <dbReference type="Proteomes" id="UP000770015"/>
    </source>
</evidence>
<dbReference type="SUPFAM" id="SSF51735">
    <property type="entry name" value="NAD(P)-binding Rossmann-fold domains"/>
    <property type="match status" value="1"/>
</dbReference>
<dbReference type="OrthoDB" id="5296at2759"/>
<dbReference type="AlphaFoldDB" id="A0A9P8VNZ2"/>
<dbReference type="EMBL" id="JAGSXJ010000001">
    <property type="protein sequence ID" value="KAH6697418.1"/>
    <property type="molecule type" value="Genomic_DNA"/>
</dbReference>
<evidence type="ECO:0000256" key="4">
    <source>
        <dbReference type="RuleBase" id="RU000363"/>
    </source>
</evidence>
<dbReference type="PRINTS" id="PR00081">
    <property type="entry name" value="GDHRDH"/>
</dbReference>
<accession>A0A9P8VNZ2</accession>
<dbReference type="Pfam" id="PF00106">
    <property type="entry name" value="adh_short"/>
    <property type="match status" value="1"/>
</dbReference>
<dbReference type="Gene3D" id="3.40.50.720">
    <property type="entry name" value="NAD(P)-binding Rossmann-like Domain"/>
    <property type="match status" value="1"/>
</dbReference>
<dbReference type="PRINTS" id="PR00080">
    <property type="entry name" value="SDRFAMILY"/>
</dbReference>
<evidence type="ECO:0000313" key="5">
    <source>
        <dbReference type="EMBL" id="KAH6697418.1"/>
    </source>
</evidence>
<comment type="caution">
    <text evidence="5">The sequence shown here is derived from an EMBL/GenBank/DDBJ whole genome shotgun (WGS) entry which is preliminary data.</text>
</comment>
<dbReference type="GO" id="GO:0005737">
    <property type="term" value="C:cytoplasm"/>
    <property type="evidence" value="ECO:0007669"/>
    <property type="project" value="TreeGrafter"/>
</dbReference>
<evidence type="ECO:0000256" key="1">
    <source>
        <dbReference type="ARBA" id="ARBA00006484"/>
    </source>
</evidence>
<keyword evidence="6" id="KW-1185">Reference proteome</keyword>
<sequence length="367" mass="39621">MILNCRDSGTLWSGLRGPVHRQFRNHRKAGSYAGLKKSRDEQPRQSNFADEGHAPGRYIIGYNLLLVIMSWPFSIQNKIVVVTGGGSGIGLAYALLAQKKGARAVLISDLTLTDGAKIAVQNHAEIEFVECDVTKWQDLQNLIDVSLAKFGDVPDVFVASAGVFEPAYSNFWNDPEDLGSDGYKHVDINVNHPIKLTRLAIRALLGKEKHGVVVLIASIAGYSKQYPGPIYSATKHAVVGFTRSLGPAQEVQGVKVVSVCPGIVATPIWTTGTPGLGERFGINDNISITSDPVAEAIHDIIESAEYPGGTILEVSKLGRRVIPEWNIDPPGMVDGKMAEGTDVPPEMIARGLRPILEVTAAERGQLK</sequence>
<dbReference type="GO" id="GO:0016616">
    <property type="term" value="F:oxidoreductase activity, acting on the CH-OH group of donors, NAD or NADP as acceptor"/>
    <property type="evidence" value="ECO:0007669"/>
    <property type="project" value="TreeGrafter"/>
</dbReference>
<comment type="similarity">
    <text evidence="1 4">Belongs to the short-chain dehydrogenases/reductases (SDR) family.</text>
</comment>
<dbReference type="PANTHER" id="PTHR44229">
    <property type="entry name" value="15-HYDROXYPROSTAGLANDIN DEHYDROGENASE [NAD(+)]"/>
    <property type="match status" value="1"/>
</dbReference>
<evidence type="ECO:0000256" key="2">
    <source>
        <dbReference type="ARBA" id="ARBA00022857"/>
    </source>
</evidence>
<organism evidence="5 6">
    <name type="scientific">Plectosphaerella plurivora</name>
    <dbReference type="NCBI Taxonomy" id="936078"/>
    <lineage>
        <taxon>Eukaryota</taxon>
        <taxon>Fungi</taxon>
        <taxon>Dikarya</taxon>
        <taxon>Ascomycota</taxon>
        <taxon>Pezizomycotina</taxon>
        <taxon>Sordariomycetes</taxon>
        <taxon>Hypocreomycetidae</taxon>
        <taxon>Glomerellales</taxon>
        <taxon>Plectosphaerellaceae</taxon>
        <taxon>Plectosphaerella</taxon>
    </lineage>
</organism>
<keyword evidence="2" id="KW-0521">NADP</keyword>
<name>A0A9P8VNZ2_9PEZI</name>
<proteinExistence type="inferred from homology"/>
<evidence type="ECO:0000256" key="3">
    <source>
        <dbReference type="ARBA" id="ARBA00023002"/>
    </source>
</evidence>
<dbReference type="PANTHER" id="PTHR44229:SF4">
    <property type="entry name" value="15-HYDROXYPROSTAGLANDIN DEHYDROGENASE [NAD(+)]"/>
    <property type="match status" value="1"/>
</dbReference>
<reference evidence="5" key="1">
    <citation type="journal article" date="2021" name="Nat. Commun.">
        <title>Genetic determinants of endophytism in the Arabidopsis root mycobiome.</title>
        <authorList>
            <person name="Mesny F."/>
            <person name="Miyauchi S."/>
            <person name="Thiergart T."/>
            <person name="Pickel B."/>
            <person name="Atanasova L."/>
            <person name="Karlsson M."/>
            <person name="Huettel B."/>
            <person name="Barry K.W."/>
            <person name="Haridas S."/>
            <person name="Chen C."/>
            <person name="Bauer D."/>
            <person name="Andreopoulos W."/>
            <person name="Pangilinan J."/>
            <person name="LaButti K."/>
            <person name="Riley R."/>
            <person name="Lipzen A."/>
            <person name="Clum A."/>
            <person name="Drula E."/>
            <person name="Henrissat B."/>
            <person name="Kohler A."/>
            <person name="Grigoriev I.V."/>
            <person name="Martin F.M."/>
            <person name="Hacquard S."/>
        </authorList>
    </citation>
    <scope>NUCLEOTIDE SEQUENCE</scope>
    <source>
        <strain evidence="5">MPI-SDFR-AT-0117</strain>
    </source>
</reference>
<gene>
    <name evidence="5" type="ORF">F5X68DRAFT_186337</name>
</gene>